<gene>
    <name evidence="1" type="ORF">CEXT_446711</name>
</gene>
<dbReference type="Proteomes" id="UP001054945">
    <property type="component" value="Unassembled WGS sequence"/>
</dbReference>
<dbReference type="AlphaFoldDB" id="A0AAV4REZ9"/>
<accession>A0AAV4REZ9</accession>
<comment type="caution">
    <text evidence="1">The sequence shown here is derived from an EMBL/GenBank/DDBJ whole genome shotgun (WGS) entry which is preliminary data.</text>
</comment>
<proteinExistence type="predicted"/>
<dbReference type="EMBL" id="BPLR01007860">
    <property type="protein sequence ID" value="GIY20250.1"/>
    <property type="molecule type" value="Genomic_DNA"/>
</dbReference>
<organism evidence="1 2">
    <name type="scientific">Caerostris extrusa</name>
    <name type="common">Bark spider</name>
    <name type="synonym">Caerostris bankana</name>
    <dbReference type="NCBI Taxonomy" id="172846"/>
    <lineage>
        <taxon>Eukaryota</taxon>
        <taxon>Metazoa</taxon>
        <taxon>Ecdysozoa</taxon>
        <taxon>Arthropoda</taxon>
        <taxon>Chelicerata</taxon>
        <taxon>Arachnida</taxon>
        <taxon>Araneae</taxon>
        <taxon>Araneomorphae</taxon>
        <taxon>Entelegynae</taxon>
        <taxon>Araneoidea</taxon>
        <taxon>Araneidae</taxon>
        <taxon>Caerostris</taxon>
    </lineage>
</organism>
<sequence>MEFSRKAQSDIGEDLFGSGRSNSKQAIAVKHWSCKSQFKRCKIFIEISISSFQKRKCSPNLAGQLLPGLHLKRSPTDNNLFRIDKAPS</sequence>
<reference evidence="1 2" key="1">
    <citation type="submission" date="2021-06" db="EMBL/GenBank/DDBJ databases">
        <title>Caerostris extrusa draft genome.</title>
        <authorList>
            <person name="Kono N."/>
            <person name="Arakawa K."/>
        </authorList>
    </citation>
    <scope>NUCLEOTIDE SEQUENCE [LARGE SCALE GENOMIC DNA]</scope>
</reference>
<protein>
    <recommendedName>
        <fullName evidence="3">Ycf15</fullName>
    </recommendedName>
</protein>
<evidence type="ECO:0000313" key="2">
    <source>
        <dbReference type="Proteomes" id="UP001054945"/>
    </source>
</evidence>
<name>A0AAV4REZ9_CAEEX</name>
<evidence type="ECO:0000313" key="1">
    <source>
        <dbReference type="EMBL" id="GIY20250.1"/>
    </source>
</evidence>
<keyword evidence="2" id="KW-1185">Reference proteome</keyword>
<evidence type="ECO:0008006" key="3">
    <source>
        <dbReference type="Google" id="ProtNLM"/>
    </source>
</evidence>